<proteinExistence type="predicted"/>
<dbReference type="Proteomes" id="UP000242765">
    <property type="component" value="Unassembled WGS sequence"/>
</dbReference>
<sequence length="475" mass="52329">MANSNNKQSNGLISNVFGVAKKLSQTGISVINHVTPGSVSPLSRSLNDHLIIQGTAREKGAFEKKTYDNPQQMMREHLPQMSSQLLGRHYKKLNHIVSFISPDLNDKLSEYFFEKLNDFVAELSSVEAVLKEVGAKSLDELAKDPARAQRISMALANQNKIIASIQGVLTGATGVIGAAIDVPTSLILALRSVYQTGRAYGFELKAEDHAVVEYIFKQIDMGSVAEKQALLAGVRTLSNMLQSHEVNQLQNLLGSSNDVELLKKWIMNEDGLFKWSWLNHLPQFKIFSKLSPLAGMGISAIYSWKLVDDATDKAQTVFSQARQFLIQHPDQDIDTLSAYQQAESMFTQASPVLLQDIVGRNVGIKLNDSEGNKAIVDIKIEKKPITESETHNVEQQVHDGLQRLAMESVDAAEHKSQVTDISQLEQKVASDSLLSTVVAEEKAVDPVLKKKRAPRKSASKVNTPSSDIESEKGKN</sequence>
<dbReference type="STRING" id="1977882.B9T28_13850"/>
<dbReference type="InterPro" id="IPR024787">
    <property type="entry name" value="EcsC"/>
</dbReference>
<evidence type="ECO:0000313" key="3">
    <source>
        <dbReference type="Proteomes" id="UP000242765"/>
    </source>
</evidence>
<evidence type="ECO:0000256" key="1">
    <source>
        <dbReference type="SAM" id="MobiDB-lite"/>
    </source>
</evidence>
<organism evidence="2 3">
    <name type="scientific">Acinetobacter silvestris</name>
    <dbReference type="NCBI Taxonomy" id="1977882"/>
    <lineage>
        <taxon>Bacteria</taxon>
        <taxon>Pseudomonadati</taxon>
        <taxon>Pseudomonadota</taxon>
        <taxon>Gammaproteobacteria</taxon>
        <taxon>Moraxellales</taxon>
        <taxon>Moraxellaceae</taxon>
        <taxon>Acinetobacter</taxon>
    </lineage>
</organism>
<evidence type="ECO:0000313" key="2">
    <source>
        <dbReference type="EMBL" id="OTG62895.1"/>
    </source>
</evidence>
<dbReference type="RefSeq" id="WP_086204569.1">
    <property type="nucleotide sequence ID" value="NZ_NEGB01000011.1"/>
</dbReference>
<dbReference type="EMBL" id="NEGB01000011">
    <property type="protein sequence ID" value="OTG62895.1"/>
    <property type="molecule type" value="Genomic_DNA"/>
</dbReference>
<protein>
    <submittedName>
        <fullName evidence="2">EcsC family protein</fullName>
    </submittedName>
</protein>
<comment type="caution">
    <text evidence="2">The sequence shown here is derived from an EMBL/GenBank/DDBJ whole genome shotgun (WGS) entry which is preliminary data.</text>
</comment>
<gene>
    <name evidence="2" type="ORF">B9T28_13850</name>
</gene>
<feature type="compositionally biased region" description="Basic residues" evidence="1">
    <location>
        <begin position="449"/>
        <end position="458"/>
    </location>
</feature>
<feature type="region of interest" description="Disordered" evidence="1">
    <location>
        <begin position="444"/>
        <end position="475"/>
    </location>
</feature>
<name>A0A1Y3C9V6_9GAMM</name>
<reference evidence="2 3" key="1">
    <citation type="submission" date="2017-04" db="EMBL/GenBank/DDBJ databases">
        <title>High diversity of culturable Acinetobacter species in natural soil and water ecosystems.</title>
        <authorList>
            <person name="Nemec A."/>
            <person name="Radolfova-Krizova L."/>
        </authorList>
    </citation>
    <scope>NUCLEOTIDE SEQUENCE [LARGE SCALE GENOMIC DNA]</scope>
    <source>
        <strain evidence="2 3">ANC 4999</strain>
    </source>
</reference>
<accession>A0A1Y3C9V6</accession>
<dbReference type="OrthoDB" id="5568290at2"/>
<keyword evidence="3" id="KW-1185">Reference proteome</keyword>
<dbReference type="Pfam" id="PF12787">
    <property type="entry name" value="EcsC"/>
    <property type="match status" value="1"/>
</dbReference>
<dbReference type="AlphaFoldDB" id="A0A1Y3C9V6"/>